<dbReference type="EC" id="1.1.1.169" evidence="4"/>
<reference evidence="7" key="1">
    <citation type="submission" date="2015-06" db="EMBL/GenBank/DDBJ databases">
        <authorList>
            <person name="Liu B."/>
            <person name="Wang J."/>
            <person name="Zhu Y."/>
            <person name="Liu G."/>
            <person name="Chen Q."/>
            <person name="Zheng C."/>
            <person name="Che J."/>
            <person name="Ge C."/>
            <person name="Shi H."/>
            <person name="Pan Z."/>
            <person name="Liu X."/>
        </authorList>
    </citation>
    <scope>NUCLEOTIDE SEQUENCE [LARGE SCALE GENOMIC DNA]</scope>
    <source>
        <strain evidence="7">DSM 16346</strain>
    </source>
</reference>
<feature type="domain" description="Ketopantoate reductase C-terminal" evidence="6">
    <location>
        <begin position="179"/>
        <end position="302"/>
    </location>
</feature>
<dbReference type="InterPro" id="IPR003710">
    <property type="entry name" value="ApbA"/>
</dbReference>
<evidence type="ECO:0000313" key="7">
    <source>
        <dbReference type="EMBL" id="KMM38265.1"/>
    </source>
</evidence>
<dbReference type="Proteomes" id="UP000035996">
    <property type="component" value="Unassembled WGS sequence"/>
</dbReference>
<dbReference type="FunFam" id="3.40.50.720:FF:000307">
    <property type="entry name" value="2-dehydropantoate 2-reductase"/>
    <property type="match status" value="1"/>
</dbReference>
<dbReference type="PANTHER" id="PTHR21708">
    <property type="entry name" value="PROBABLE 2-DEHYDROPANTOATE 2-REDUCTASE"/>
    <property type="match status" value="1"/>
</dbReference>
<evidence type="ECO:0000259" key="5">
    <source>
        <dbReference type="Pfam" id="PF02558"/>
    </source>
</evidence>
<dbReference type="SUPFAM" id="SSF51735">
    <property type="entry name" value="NAD(P)-binding Rossmann-fold domains"/>
    <property type="match status" value="1"/>
</dbReference>
<dbReference type="EMBL" id="LELK01000001">
    <property type="protein sequence ID" value="KMM38265.1"/>
    <property type="molecule type" value="Genomic_DNA"/>
</dbReference>
<protein>
    <recommendedName>
        <fullName evidence="4">2-dehydropantoate 2-reductase</fullName>
        <ecNumber evidence="4">1.1.1.169</ecNumber>
    </recommendedName>
    <alternativeName>
        <fullName evidence="4">Ketopantoate reductase</fullName>
    </alternativeName>
</protein>
<gene>
    <name evidence="7" type="ORF">AB986_02815</name>
</gene>
<dbReference type="Pfam" id="PF02558">
    <property type="entry name" value="ApbA"/>
    <property type="match status" value="1"/>
</dbReference>
<sequence length="306" mass="34440">MNIVIFGAGALGTYFGARWIESGENVTFFVREGRKSQIEKEGLGITSVKGNTEIEKPIIFTKPEDVKDPDLILLGVKGYHLEGTLPALKAFVAKGAKVLPILNGIEHLSILRDELGEEAVLGGLSYIIATLDDQGHVQHTSDLHELIYGPLHPSQQEICQELNQISEKANFNCFLSTAIEEEMWKKYMFISAMSGVTTAGDFHTGTIRDVPETFELVQKVMNEIGTLAYKYDVHINQEDVKRRMDQFNTLPYEATSSMHQDKRKKNKLEVEHLQGGALRLAERVQLPLPYTDTLYRLIKPYETQES</sequence>
<dbReference type="AlphaFoldDB" id="A0A0J6CYP3"/>
<dbReference type="Pfam" id="PF08546">
    <property type="entry name" value="ApbA_C"/>
    <property type="match status" value="1"/>
</dbReference>
<comment type="function">
    <text evidence="4">Catalyzes the NADPH-dependent reduction of ketopantoate into pantoic acid.</text>
</comment>
<evidence type="ECO:0000256" key="2">
    <source>
        <dbReference type="ARBA" id="ARBA00022857"/>
    </source>
</evidence>
<keyword evidence="4" id="KW-0566">Pantothenate biosynthesis</keyword>
<dbReference type="OrthoDB" id="9793586at2"/>
<name>A0A0J6CYP3_9BACL</name>
<dbReference type="RefSeq" id="WP_048309359.1">
    <property type="nucleotide sequence ID" value="NZ_CP119526.1"/>
</dbReference>
<dbReference type="InterPro" id="IPR013332">
    <property type="entry name" value="KPR_N"/>
</dbReference>
<dbReference type="NCBIfam" id="TIGR00745">
    <property type="entry name" value="apbA_panE"/>
    <property type="match status" value="1"/>
</dbReference>
<proteinExistence type="inferred from homology"/>
<dbReference type="InterPro" id="IPR051402">
    <property type="entry name" value="KPR-Related"/>
</dbReference>
<dbReference type="STRING" id="157733.AB986_02815"/>
<dbReference type="InterPro" id="IPR008927">
    <property type="entry name" value="6-PGluconate_DH-like_C_sf"/>
</dbReference>
<comment type="similarity">
    <text evidence="1 4">Belongs to the ketopantoate reductase family.</text>
</comment>
<comment type="pathway">
    <text evidence="4">Cofactor biosynthesis; (R)-pantothenate biosynthesis; (R)-pantoate from 3-methyl-2-oxobutanoate: step 2/2.</text>
</comment>
<keyword evidence="8" id="KW-1185">Reference proteome</keyword>
<dbReference type="SUPFAM" id="SSF48179">
    <property type="entry name" value="6-phosphogluconate dehydrogenase C-terminal domain-like"/>
    <property type="match status" value="1"/>
</dbReference>
<keyword evidence="2 4" id="KW-0521">NADP</keyword>
<keyword evidence="3 4" id="KW-0560">Oxidoreductase</keyword>
<dbReference type="GO" id="GO:0005737">
    <property type="term" value="C:cytoplasm"/>
    <property type="evidence" value="ECO:0007669"/>
    <property type="project" value="TreeGrafter"/>
</dbReference>
<dbReference type="Gene3D" id="1.10.1040.10">
    <property type="entry name" value="N-(1-d-carboxylethyl)-l-norvaline Dehydrogenase, domain 2"/>
    <property type="match status" value="1"/>
</dbReference>
<evidence type="ECO:0000256" key="4">
    <source>
        <dbReference type="RuleBase" id="RU362068"/>
    </source>
</evidence>
<dbReference type="InterPro" id="IPR013752">
    <property type="entry name" value="KPA_reductase"/>
</dbReference>
<feature type="domain" description="Ketopantoate reductase N-terminal" evidence="5">
    <location>
        <begin position="3"/>
        <end position="151"/>
    </location>
</feature>
<dbReference type="UniPathway" id="UPA00028">
    <property type="reaction ID" value="UER00004"/>
</dbReference>
<organism evidence="7 8">
    <name type="scientific">Guptibacillus hwajinpoensis</name>
    <dbReference type="NCBI Taxonomy" id="208199"/>
    <lineage>
        <taxon>Bacteria</taxon>
        <taxon>Bacillati</taxon>
        <taxon>Bacillota</taxon>
        <taxon>Bacilli</taxon>
        <taxon>Bacillales</taxon>
        <taxon>Guptibacillaceae</taxon>
        <taxon>Guptibacillus</taxon>
    </lineage>
</organism>
<dbReference type="GO" id="GO:0015940">
    <property type="term" value="P:pantothenate biosynthetic process"/>
    <property type="evidence" value="ECO:0007669"/>
    <property type="project" value="UniProtKB-UniPathway"/>
</dbReference>
<dbReference type="FunFam" id="1.10.1040.10:FF:000017">
    <property type="entry name" value="2-dehydropantoate 2-reductase"/>
    <property type="match status" value="1"/>
</dbReference>
<evidence type="ECO:0000313" key="8">
    <source>
        <dbReference type="Proteomes" id="UP000035996"/>
    </source>
</evidence>
<evidence type="ECO:0000256" key="3">
    <source>
        <dbReference type="ARBA" id="ARBA00023002"/>
    </source>
</evidence>
<evidence type="ECO:0000259" key="6">
    <source>
        <dbReference type="Pfam" id="PF08546"/>
    </source>
</evidence>
<dbReference type="InterPro" id="IPR036291">
    <property type="entry name" value="NAD(P)-bd_dom_sf"/>
</dbReference>
<dbReference type="GO" id="GO:0008677">
    <property type="term" value="F:2-dehydropantoate 2-reductase activity"/>
    <property type="evidence" value="ECO:0007669"/>
    <property type="project" value="UniProtKB-EC"/>
</dbReference>
<comment type="catalytic activity">
    <reaction evidence="4">
        <text>(R)-pantoate + NADP(+) = 2-dehydropantoate + NADPH + H(+)</text>
        <dbReference type="Rhea" id="RHEA:16233"/>
        <dbReference type="ChEBI" id="CHEBI:11561"/>
        <dbReference type="ChEBI" id="CHEBI:15378"/>
        <dbReference type="ChEBI" id="CHEBI:15980"/>
        <dbReference type="ChEBI" id="CHEBI:57783"/>
        <dbReference type="ChEBI" id="CHEBI:58349"/>
        <dbReference type="EC" id="1.1.1.169"/>
    </reaction>
</comment>
<accession>A0A0J6CYP3</accession>
<evidence type="ECO:0000256" key="1">
    <source>
        <dbReference type="ARBA" id="ARBA00007870"/>
    </source>
</evidence>
<dbReference type="PANTHER" id="PTHR21708:SF26">
    <property type="entry name" value="2-DEHYDROPANTOATE 2-REDUCTASE"/>
    <property type="match status" value="1"/>
</dbReference>
<comment type="caution">
    <text evidence="7">The sequence shown here is derived from an EMBL/GenBank/DDBJ whole genome shotgun (WGS) entry which is preliminary data.</text>
</comment>
<dbReference type="Gene3D" id="3.40.50.720">
    <property type="entry name" value="NAD(P)-binding Rossmann-like Domain"/>
    <property type="match status" value="1"/>
</dbReference>
<dbReference type="InterPro" id="IPR013328">
    <property type="entry name" value="6PGD_dom2"/>
</dbReference>